<feature type="region of interest" description="Disordered" evidence="1">
    <location>
        <begin position="150"/>
        <end position="175"/>
    </location>
</feature>
<sequence>MGFLTNWVFWVILAVIVFLMVIIGFLAEGSIFKKKDKTTIGDDNTDSDSTVSSVQTPDAFVPLKSASVPSTPETLNVNPVNTPAAETLNVNPVNTPQAEMLNVSPITDNNLNNEKTENVHQSSEDIFNEVPDTLQEVKIETLDDNLQTSASENNQNEEVNQMPNTPENGTDIWNI</sequence>
<evidence type="ECO:0000313" key="3">
    <source>
        <dbReference type="EMBL" id="HIQ90493.1"/>
    </source>
</evidence>
<proteinExistence type="predicted"/>
<evidence type="ECO:0000256" key="2">
    <source>
        <dbReference type="SAM" id="Phobius"/>
    </source>
</evidence>
<evidence type="ECO:0000256" key="1">
    <source>
        <dbReference type="SAM" id="MobiDB-lite"/>
    </source>
</evidence>
<reference evidence="3" key="1">
    <citation type="submission" date="2020-10" db="EMBL/GenBank/DDBJ databases">
        <authorList>
            <person name="Gilroy R."/>
        </authorList>
    </citation>
    <scope>NUCLEOTIDE SEQUENCE</scope>
    <source>
        <strain evidence="3">CHK147-3167</strain>
    </source>
</reference>
<feature type="transmembrane region" description="Helical" evidence="2">
    <location>
        <begin position="6"/>
        <end position="27"/>
    </location>
</feature>
<dbReference type="Proteomes" id="UP000886786">
    <property type="component" value="Unassembled WGS sequence"/>
</dbReference>
<name>A0A9D0ZQT7_9FIRM</name>
<keyword evidence="2" id="KW-0472">Membrane</keyword>
<keyword evidence="2" id="KW-1133">Transmembrane helix</keyword>
<dbReference type="EMBL" id="DVFV01000046">
    <property type="protein sequence ID" value="HIQ90493.1"/>
    <property type="molecule type" value="Genomic_DNA"/>
</dbReference>
<evidence type="ECO:0000313" key="4">
    <source>
        <dbReference type="Proteomes" id="UP000886786"/>
    </source>
</evidence>
<reference evidence="3" key="2">
    <citation type="journal article" date="2021" name="PeerJ">
        <title>Extensive microbial diversity within the chicken gut microbiome revealed by metagenomics and culture.</title>
        <authorList>
            <person name="Gilroy R."/>
            <person name="Ravi A."/>
            <person name="Getino M."/>
            <person name="Pursley I."/>
            <person name="Horton D.L."/>
            <person name="Alikhan N.F."/>
            <person name="Baker D."/>
            <person name="Gharbi K."/>
            <person name="Hall N."/>
            <person name="Watson M."/>
            <person name="Adriaenssens E.M."/>
            <person name="Foster-Nyarko E."/>
            <person name="Jarju S."/>
            <person name="Secka A."/>
            <person name="Antonio M."/>
            <person name="Oren A."/>
            <person name="Chaudhuri R.R."/>
            <person name="La Ragione R."/>
            <person name="Hildebrand F."/>
            <person name="Pallen M.J."/>
        </authorList>
    </citation>
    <scope>NUCLEOTIDE SEQUENCE</scope>
    <source>
        <strain evidence="3">CHK147-3167</strain>
    </source>
</reference>
<accession>A0A9D0ZQT7</accession>
<gene>
    <name evidence="3" type="ORF">IAB27_02545</name>
</gene>
<protein>
    <submittedName>
        <fullName evidence="3">Uncharacterized protein</fullName>
    </submittedName>
</protein>
<dbReference type="AlphaFoldDB" id="A0A9D0ZQT7"/>
<organism evidence="3 4">
    <name type="scientific">Candidatus Coprosoma intestinipullorum</name>
    <dbReference type="NCBI Taxonomy" id="2840752"/>
    <lineage>
        <taxon>Bacteria</taxon>
        <taxon>Bacillati</taxon>
        <taxon>Bacillota</taxon>
        <taxon>Bacillota incertae sedis</taxon>
        <taxon>Candidatus Coprosoma</taxon>
    </lineage>
</organism>
<keyword evidence="2" id="KW-0812">Transmembrane</keyword>
<comment type="caution">
    <text evidence="3">The sequence shown here is derived from an EMBL/GenBank/DDBJ whole genome shotgun (WGS) entry which is preliminary data.</text>
</comment>